<dbReference type="InterPro" id="IPR020020">
    <property type="entry name" value="Luciferase-type_oxidoreductase"/>
</dbReference>
<keyword evidence="4" id="KW-0503">Monooxygenase</keyword>
<evidence type="ECO:0000256" key="1">
    <source>
        <dbReference type="ARBA" id="ARBA00022630"/>
    </source>
</evidence>
<evidence type="ECO:0000256" key="3">
    <source>
        <dbReference type="ARBA" id="ARBA00023002"/>
    </source>
</evidence>
<gene>
    <name evidence="6" type="ORF">C4F51_00735</name>
</gene>
<dbReference type="AlphaFoldDB" id="A0A928UYS8"/>
<name>A0A928UYS8_9GAMM</name>
<dbReference type="RefSeq" id="WP_193906256.1">
    <property type="nucleotide sequence ID" value="NZ_PRDL01000001.1"/>
</dbReference>
<dbReference type="InterPro" id="IPR011251">
    <property type="entry name" value="Luciferase-like_dom"/>
</dbReference>
<proteinExistence type="predicted"/>
<evidence type="ECO:0000313" key="7">
    <source>
        <dbReference type="Proteomes" id="UP000652567"/>
    </source>
</evidence>
<comment type="caution">
    <text evidence="6">The sequence shown here is derived from an EMBL/GenBank/DDBJ whole genome shotgun (WGS) entry which is preliminary data.</text>
</comment>
<evidence type="ECO:0000313" key="6">
    <source>
        <dbReference type="EMBL" id="MBE8715711.1"/>
    </source>
</evidence>
<keyword evidence="3" id="KW-0560">Oxidoreductase</keyword>
<dbReference type="NCBIfam" id="TIGR03571">
    <property type="entry name" value="lucif_BA3436"/>
    <property type="match status" value="1"/>
</dbReference>
<dbReference type="InterPro" id="IPR051260">
    <property type="entry name" value="Diverse_substr_monoxygenases"/>
</dbReference>
<dbReference type="InterPro" id="IPR036661">
    <property type="entry name" value="Luciferase-like_sf"/>
</dbReference>
<reference evidence="6" key="1">
    <citation type="submission" date="2018-07" db="EMBL/GenBank/DDBJ databases">
        <title>Genome assembly of strain Ka43.</title>
        <authorList>
            <person name="Kukolya J."/>
            <person name="Nagy I."/>
            <person name="Horvath B."/>
            <person name="Toth A."/>
        </authorList>
    </citation>
    <scope>NUCLEOTIDE SEQUENCE</scope>
    <source>
        <strain evidence="6">KB43</strain>
    </source>
</reference>
<dbReference type="GO" id="GO:0016705">
    <property type="term" value="F:oxidoreductase activity, acting on paired donors, with incorporation or reduction of molecular oxygen"/>
    <property type="evidence" value="ECO:0007669"/>
    <property type="project" value="InterPro"/>
</dbReference>
<evidence type="ECO:0000256" key="4">
    <source>
        <dbReference type="ARBA" id="ARBA00023033"/>
    </source>
</evidence>
<keyword evidence="2" id="KW-0288">FMN</keyword>
<dbReference type="GO" id="GO:0004497">
    <property type="term" value="F:monooxygenase activity"/>
    <property type="evidence" value="ECO:0007669"/>
    <property type="project" value="UniProtKB-KW"/>
</dbReference>
<feature type="domain" description="Luciferase-like" evidence="5">
    <location>
        <begin position="26"/>
        <end position="226"/>
    </location>
</feature>
<organism evidence="6 7">
    <name type="scientific">Cellvibrio polysaccharolyticus</name>
    <dbReference type="NCBI Taxonomy" id="2082724"/>
    <lineage>
        <taxon>Bacteria</taxon>
        <taxon>Pseudomonadati</taxon>
        <taxon>Pseudomonadota</taxon>
        <taxon>Gammaproteobacteria</taxon>
        <taxon>Cellvibrionales</taxon>
        <taxon>Cellvibrionaceae</taxon>
        <taxon>Cellvibrio</taxon>
    </lineage>
</organism>
<sequence length="337" mass="37277">MSIEPLSNHPFSTHPGFQRMFAPGQMTLGMFLPLRFYRGDMKILAGQSRLVSAMDRLGFAAVWVRDIPLFDPAFGDAGQVFDPFTWLAFLAAKTSHISLATGSAIFPLRHPLDLAKAATTIDQLSGGRLIMGIASGDRAVEFPAYGIDRESRGERFAQTVDMFRQLVSKNTSLMDGSLGRIDSSQFLPKACHGAVPLLVTGSSRQTLPWIAEQADGWLTYPDSTHDRQGSLRLAEKIAAWRRLIPGNVFKPHVTNEWLDLVDDPDFPRTPIHNGFVLRTGRNGLIELLNQWRLAGVNHAALGIQYAERPAEAVIEELAEYVLPLFPSLAALPTQTDW</sequence>
<keyword evidence="7" id="KW-1185">Reference proteome</keyword>
<protein>
    <submittedName>
        <fullName evidence="6">LLM class oxidoreductase</fullName>
    </submittedName>
</protein>
<dbReference type="PANTHER" id="PTHR30011">
    <property type="entry name" value="ALKANESULFONATE MONOOXYGENASE-RELATED"/>
    <property type="match status" value="1"/>
</dbReference>
<keyword evidence="1" id="KW-0285">Flavoprotein</keyword>
<dbReference type="Proteomes" id="UP000652567">
    <property type="component" value="Unassembled WGS sequence"/>
</dbReference>
<evidence type="ECO:0000256" key="2">
    <source>
        <dbReference type="ARBA" id="ARBA00022643"/>
    </source>
</evidence>
<dbReference type="PANTHER" id="PTHR30011:SF16">
    <property type="entry name" value="C2H2 FINGER DOMAIN TRANSCRIPTION FACTOR (EUROFUNG)-RELATED"/>
    <property type="match status" value="1"/>
</dbReference>
<dbReference type="SUPFAM" id="SSF51679">
    <property type="entry name" value="Bacterial luciferase-like"/>
    <property type="match status" value="1"/>
</dbReference>
<dbReference type="Pfam" id="PF00296">
    <property type="entry name" value="Bac_luciferase"/>
    <property type="match status" value="1"/>
</dbReference>
<accession>A0A928UYS8</accession>
<dbReference type="EMBL" id="PRDL01000001">
    <property type="protein sequence ID" value="MBE8715711.1"/>
    <property type="molecule type" value="Genomic_DNA"/>
</dbReference>
<dbReference type="Gene3D" id="3.20.20.30">
    <property type="entry name" value="Luciferase-like domain"/>
    <property type="match status" value="1"/>
</dbReference>
<evidence type="ECO:0000259" key="5">
    <source>
        <dbReference type="Pfam" id="PF00296"/>
    </source>
</evidence>